<dbReference type="InterPro" id="IPR018392">
    <property type="entry name" value="LysM"/>
</dbReference>
<keyword evidence="2" id="KW-1133">Transmembrane helix</keyword>
<feature type="region of interest" description="Disordered" evidence="1">
    <location>
        <begin position="111"/>
        <end position="148"/>
    </location>
</feature>
<dbReference type="PROSITE" id="PS51782">
    <property type="entry name" value="LYSM"/>
    <property type="match status" value="1"/>
</dbReference>
<name>A0A5J4RQA6_9ZZZZ</name>
<evidence type="ECO:0000313" key="4">
    <source>
        <dbReference type="EMBL" id="KAA6335672.1"/>
    </source>
</evidence>
<dbReference type="PANTHER" id="PTHR33175:SF2">
    <property type="entry name" value="INTEGRATION HOST FACTOR SUBUNIT ALPHA"/>
    <property type="match status" value="1"/>
</dbReference>
<dbReference type="SMART" id="SM00411">
    <property type="entry name" value="BHL"/>
    <property type="match status" value="1"/>
</dbReference>
<feature type="compositionally biased region" description="Basic and acidic residues" evidence="1">
    <location>
        <begin position="123"/>
        <end position="136"/>
    </location>
</feature>
<dbReference type="SUPFAM" id="SSF47729">
    <property type="entry name" value="IHF-like DNA-binding proteins"/>
    <property type="match status" value="1"/>
</dbReference>
<keyword evidence="4" id="KW-0238">DNA-binding</keyword>
<dbReference type="SMART" id="SM00257">
    <property type="entry name" value="LysM"/>
    <property type="match status" value="1"/>
</dbReference>
<dbReference type="AlphaFoldDB" id="A0A5J4RQA6"/>
<dbReference type="GO" id="GO:0030527">
    <property type="term" value="F:structural constituent of chromatin"/>
    <property type="evidence" value="ECO:0007669"/>
    <property type="project" value="InterPro"/>
</dbReference>
<organism evidence="4">
    <name type="scientific">termite gut metagenome</name>
    <dbReference type="NCBI Taxonomy" id="433724"/>
    <lineage>
        <taxon>unclassified sequences</taxon>
        <taxon>metagenomes</taxon>
        <taxon>organismal metagenomes</taxon>
    </lineage>
</organism>
<evidence type="ECO:0000259" key="3">
    <source>
        <dbReference type="PROSITE" id="PS51782"/>
    </source>
</evidence>
<dbReference type="Gene3D" id="3.10.350.10">
    <property type="entry name" value="LysM domain"/>
    <property type="match status" value="1"/>
</dbReference>
<dbReference type="GO" id="GO:0005829">
    <property type="term" value="C:cytosol"/>
    <property type="evidence" value="ECO:0007669"/>
    <property type="project" value="TreeGrafter"/>
</dbReference>
<sequence length="293" mass="33204">MNDKLNTQDIIDALAQKHGINKKEAGAFIKELFLLIEHTLEKDKIVKLKGFGTFKIIKVNARESVNVNTGERFTIQAHNKIGFVPDAELRNLLNEPFAHFETVVLENTNEKEDIPVQENIPQESKEKNEESLHKDNNLTPKESLNKHNNITPKKKLPVFITCGIVTMLSGIIILYILSSGDKQHKETTLPTTVISNDTTEIPLVDTYSIEEDLRILNDTSPVHPDSVNYTIIGTKTTYTVKKGETLTKVSLRFYGTKDLWTYIQKYNHSKIKNPGIITPGMILTIPELKKKDK</sequence>
<feature type="compositionally biased region" description="Polar residues" evidence="1">
    <location>
        <begin position="137"/>
        <end position="148"/>
    </location>
</feature>
<dbReference type="Pfam" id="PF00216">
    <property type="entry name" value="Bac_DNA_binding"/>
    <property type="match status" value="1"/>
</dbReference>
<gene>
    <name evidence="4" type="ORF">EZS27_016121</name>
</gene>
<dbReference type="InterPro" id="IPR010992">
    <property type="entry name" value="IHF-like_DNA-bd_dom_sf"/>
</dbReference>
<keyword evidence="2" id="KW-0472">Membrane</keyword>
<dbReference type="Gene3D" id="4.10.520.10">
    <property type="entry name" value="IHF-like DNA-binding proteins"/>
    <property type="match status" value="1"/>
</dbReference>
<feature type="domain" description="LysM" evidence="3">
    <location>
        <begin position="236"/>
        <end position="285"/>
    </location>
</feature>
<dbReference type="Pfam" id="PF01476">
    <property type="entry name" value="LysM"/>
    <property type="match status" value="1"/>
</dbReference>
<dbReference type="SUPFAM" id="SSF54106">
    <property type="entry name" value="LysM domain"/>
    <property type="match status" value="1"/>
</dbReference>
<evidence type="ECO:0000256" key="1">
    <source>
        <dbReference type="SAM" id="MobiDB-lite"/>
    </source>
</evidence>
<comment type="caution">
    <text evidence="4">The sequence shown here is derived from an EMBL/GenBank/DDBJ whole genome shotgun (WGS) entry which is preliminary data.</text>
</comment>
<proteinExistence type="predicted"/>
<dbReference type="InterPro" id="IPR000119">
    <property type="entry name" value="Hist_DNA-bd"/>
</dbReference>
<keyword evidence="2" id="KW-0812">Transmembrane</keyword>
<accession>A0A5J4RQA6</accession>
<reference evidence="4" key="1">
    <citation type="submission" date="2019-03" db="EMBL/GenBank/DDBJ databases">
        <title>Single cell metagenomics reveals metabolic interactions within the superorganism composed of flagellate Streblomastix strix and complex community of Bacteroidetes bacteria on its surface.</title>
        <authorList>
            <person name="Treitli S.C."/>
            <person name="Kolisko M."/>
            <person name="Husnik F."/>
            <person name="Keeling P."/>
            <person name="Hampl V."/>
        </authorList>
    </citation>
    <scope>NUCLEOTIDE SEQUENCE</scope>
    <source>
        <strain evidence="4">STM</strain>
    </source>
</reference>
<feature type="transmembrane region" description="Helical" evidence="2">
    <location>
        <begin position="156"/>
        <end position="177"/>
    </location>
</feature>
<protein>
    <submittedName>
        <fullName evidence="4">DNA-binding protein HU</fullName>
    </submittedName>
</protein>
<dbReference type="EMBL" id="SNRY01000871">
    <property type="protein sequence ID" value="KAA6335672.1"/>
    <property type="molecule type" value="Genomic_DNA"/>
</dbReference>
<dbReference type="CDD" id="cd00118">
    <property type="entry name" value="LysM"/>
    <property type="match status" value="1"/>
</dbReference>
<dbReference type="InterPro" id="IPR036779">
    <property type="entry name" value="LysM_dom_sf"/>
</dbReference>
<dbReference type="GO" id="GO:0003677">
    <property type="term" value="F:DNA binding"/>
    <property type="evidence" value="ECO:0007669"/>
    <property type="project" value="UniProtKB-KW"/>
</dbReference>
<evidence type="ECO:0000256" key="2">
    <source>
        <dbReference type="SAM" id="Phobius"/>
    </source>
</evidence>
<dbReference type="PANTHER" id="PTHR33175">
    <property type="entry name" value="DNA-BINDING PROTEIN HU"/>
    <property type="match status" value="1"/>
</dbReference>